<dbReference type="AlphaFoldDB" id="A0A9D4CFK3"/>
<reference evidence="2" key="2">
    <citation type="submission" date="2020-11" db="EMBL/GenBank/DDBJ databases">
        <authorList>
            <person name="McCartney M.A."/>
            <person name="Auch B."/>
            <person name="Kono T."/>
            <person name="Mallez S."/>
            <person name="Becker A."/>
            <person name="Gohl D.M."/>
            <person name="Silverstein K.A.T."/>
            <person name="Koren S."/>
            <person name="Bechman K.B."/>
            <person name="Herman A."/>
            <person name="Abrahante J.E."/>
            <person name="Garbe J."/>
        </authorList>
    </citation>
    <scope>NUCLEOTIDE SEQUENCE</scope>
    <source>
        <strain evidence="2">Duluth1</strain>
        <tissue evidence="2">Whole animal</tissue>
    </source>
</reference>
<reference evidence="2" key="1">
    <citation type="journal article" date="2019" name="bioRxiv">
        <title>The Genome of the Zebra Mussel, Dreissena polymorpha: A Resource for Invasive Species Research.</title>
        <authorList>
            <person name="McCartney M.A."/>
            <person name="Auch B."/>
            <person name="Kono T."/>
            <person name="Mallez S."/>
            <person name="Zhang Y."/>
            <person name="Obille A."/>
            <person name="Becker A."/>
            <person name="Abrahante J.E."/>
            <person name="Garbe J."/>
            <person name="Badalamenti J.P."/>
            <person name="Herman A."/>
            <person name="Mangelson H."/>
            <person name="Liachko I."/>
            <person name="Sullivan S."/>
            <person name="Sone E.D."/>
            <person name="Koren S."/>
            <person name="Silverstein K.A.T."/>
            <person name="Beckman K.B."/>
            <person name="Gohl D.M."/>
        </authorList>
    </citation>
    <scope>NUCLEOTIDE SEQUENCE</scope>
    <source>
        <strain evidence="2">Duluth1</strain>
        <tissue evidence="2">Whole animal</tissue>
    </source>
</reference>
<protein>
    <submittedName>
        <fullName evidence="2">Uncharacterized protein</fullName>
    </submittedName>
</protein>
<feature type="region of interest" description="Disordered" evidence="1">
    <location>
        <begin position="1"/>
        <end position="29"/>
    </location>
</feature>
<evidence type="ECO:0000313" key="3">
    <source>
        <dbReference type="Proteomes" id="UP000828390"/>
    </source>
</evidence>
<proteinExistence type="predicted"/>
<sequence length="55" mass="6028">MLESDGGDSSSDLDPCVANNGYGNNLPKETPRLLVDTANICKSLGPKKYYPFYEE</sequence>
<evidence type="ECO:0000313" key="2">
    <source>
        <dbReference type="EMBL" id="KAH3723470.1"/>
    </source>
</evidence>
<dbReference type="Proteomes" id="UP000828390">
    <property type="component" value="Unassembled WGS sequence"/>
</dbReference>
<organism evidence="2 3">
    <name type="scientific">Dreissena polymorpha</name>
    <name type="common">Zebra mussel</name>
    <name type="synonym">Mytilus polymorpha</name>
    <dbReference type="NCBI Taxonomy" id="45954"/>
    <lineage>
        <taxon>Eukaryota</taxon>
        <taxon>Metazoa</taxon>
        <taxon>Spiralia</taxon>
        <taxon>Lophotrochozoa</taxon>
        <taxon>Mollusca</taxon>
        <taxon>Bivalvia</taxon>
        <taxon>Autobranchia</taxon>
        <taxon>Heteroconchia</taxon>
        <taxon>Euheterodonta</taxon>
        <taxon>Imparidentia</taxon>
        <taxon>Neoheterodontei</taxon>
        <taxon>Myida</taxon>
        <taxon>Dreissenoidea</taxon>
        <taxon>Dreissenidae</taxon>
        <taxon>Dreissena</taxon>
    </lineage>
</organism>
<name>A0A9D4CFK3_DREPO</name>
<evidence type="ECO:0000256" key="1">
    <source>
        <dbReference type="SAM" id="MobiDB-lite"/>
    </source>
</evidence>
<dbReference type="EMBL" id="JAIWYP010000012">
    <property type="protein sequence ID" value="KAH3723470.1"/>
    <property type="molecule type" value="Genomic_DNA"/>
</dbReference>
<gene>
    <name evidence="2" type="ORF">DPMN_049258</name>
</gene>
<keyword evidence="3" id="KW-1185">Reference proteome</keyword>
<accession>A0A9D4CFK3</accession>
<comment type="caution">
    <text evidence="2">The sequence shown here is derived from an EMBL/GenBank/DDBJ whole genome shotgun (WGS) entry which is preliminary data.</text>
</comment>